<accession>A0A399N7L2</accession>
<evidence type="ECO:0000256" key="1">
    <source>
        <dbReference type="SAM" id="SignalP"/>
    </source>
</evidence>
<dbReference type="Proteomes" id="UP000266298">
    <property type="component" value="Unassembled WGS sequence"/>
</dbReference>
<organism evidence="2 3">
    <name type="scientific">Clavibacter michiganensis</name>
    <dbReference type="NCBI Taxonomy" id="28447"/>
    <lineage>
        <taxon>Bacteria</taxon>
        <taxon>Bacillati</taxon>
        <taxon>Actinomycetota</taxon>
        <taxon>Actinomycetes</taxon>
        <taxon>Micrococcales</taxon>
        <taxon>Microbacteriaceae</taxon>
        <taxon>Clavibacter</taxon>
    </lineage>
</organism>
<comment type="caution">
    <text evidence="2">The sequence shown here is derived from an EMBL/GenBank/DDBJ whole genome shotgun (WGS) entry which is preliminary data.</text>
</comment>
<keyword evidence="2" id="KW-0645">Protease</keyword>
<dbReference type="GO" id="GO:0004180">
    <property type="term" value="F:carboxypeptidase activity"/>
    <property type="evidence" value="ECO:0007669"/>
    <property type="project" value="UniProtKB-KW"/>
</dbReference>
<proteinExistence type="predicted"/>
<evidence type="ECO:0000313" key="2">
    <source>
        <dbReference type="EMBL" id="RII90100.1"/>
    </source>
</evidence>
<protein>
    <submittedName>
        <fullName evidence="2">Carboxypeptidase regulatory-like domain-containing protein</fullName>
    </submittedName>
</protein>
<name>A0A399N7L2_9MICO</name>
<keyword evidence="2" id="KW-0378">Hydrolase</keyword>
<keyword evidence="2" id="KW-0121">Carboxypeptidase</keyword>
<evidence type="ECO:0000313" key="3">
    <source>
        <dbReference type="Proteomes" id="UP000266298"/>
    </source>
</evidence>
<dbReference type="AlphaFoldDB" id="A0A399N7L2"/>
<feature type="signal peptide" evidence="1">
    <location>
        <begin position="1"/>
        <end position="23"/>
    </location>
</feature>
<dbReference type="Gene3D" id="2.60.40.2700">
    <property type="match status" value="1"/>
</dbReference>
<reference evidence="2 3" key="1">
    <citation type="submission" date="2018-08" db="EMBL/GenBank/DDBJ databases">
        <title>Genome Sequence of Clavibacter michiganensis Subspecies type strains, and the Atypical Peach-Colored Strains Isolated from Tomato.</title>
        <authorList>
            <person name="Osdaghi E."/>
            <person name="Portier P."/>
            <person name="Briand M."/>
            <person name="Jacques M.-A."/>
        </authorList>
    </citation>
    <scope>NUCLEOTIDE SEQUENCE [LARGE SCALE GENOMIC DNA]</scope>
    <source>
        <strain evidence="2 3">CFBP 7493</strain>
    </source>
</reference>
<feature type="non-terminal residue" evidence="2">
    <location>
        <position position="136"/>
    </location>
</feature>
<feature type="chain" id="PRO_5038413225" evidence="1">
    <location>
        <begin position="24"/>
        <end position="136"/>
    </location>
</feature>
<gene>
    <name evidence="2" type="ORF">DZF96_17520</name>
</gene>
<keyword evidence="1" id="KW-0732">Signal</keyword>
<sequence length="136" mass="13419">MHAPRRRALIGLLSLSLVLSAQAGIAGSATAADAPAGAAASATRAASAFTASPKPTIAGALRVGSTLTAVTGEWAPKPTTFGYRWWRDGVAIAGATGSTLKLTAADAGARIDLTVTARRGGYASLARSSGPTTAVA</sequence>
<dbReference type="EMBL" id="QWEC01000660">
    <property type="protein sequence ID" value="RII90100.1"/>
    <property type="molecule type" value="Genomic_DNA"/>
</dbReference>